<evidence type="ECO:0000259" key="1">
    <source>
        <dbReference type="Pfam" id="PF26563"/>
    </source>
</evidence>
<dbReference type="Pfam" id="PF26563">
    <property type="entry name" value="Rv3660c_N"/>
    <property type="match status" value="1"/>
</dbReference>
<dbReference type="InterPro" id="IPR059050">
    <property type="entry name" value="Rv3660c_N"/>
</dbReference>
<proteinExistence type="predicted"/>
<dbReference type="SUPFAM" id="SSF52540">
    <property type="entry name" value="P-loop containing nucleoside triphosphate hydrolases"/>
    <property type="match status" value="1"/>
</dbReference>
<name>A0A9X3ALC8_9PSEU</name>
<dbReference type="InterPro" id="IPR022521">
    <property type="entry name" value="Rv3660c"/>
</dbReference>
<dbReference type="PANTHER" id="PTHR43384">
    <property type="entry name" value="SEPTUM SITE-DETERMINING PROTEIN MIND HOMOLOG, CHLOROPLASTIC-RELATED"/>
    <property type="match status" value="1"/>
</dbReference>
<accession>A0A9X3ALC8</accession>
<sequence>MDANRPVALVGDEPLLDDLLRLAAAAGCDLDRVVDAAALRTRWKEAPVVLLDEWGAFECGLLDLPRRTGVYLVCAQPPSQAVWPQAVALGLERVVELPAAEQWLASALADLAEGPPSQDGRVIALLGGRGGAGASVFAAAVGQAVLTSGGQGLLIDCDPLGGGLDLTLGTESAEGPRWPELHLTGGRVAASALHSALPGRTAKHGRLTVLSCDREGRGPEPDAVAAVVEAGRRAGETVVCDLPRHLTDTACAALDRADLAVLIVPAEVRATVAAKRVAHRVAERGVNLAVVTRAPGPTGLSGKEVAAAVGLPLLASMRPEPGLATALDRGHFPERTRGPLARAAKTVLEALHAT</sequence>
<keyword evidence="3" id="KW-1185">Reference proteome</keyword>
<dbReference type="GO" id="GO:0005524">
    <property type="term" value="F:ATP binding"/>
    <property type="evidence" value="ECO:0007669"/>
    <property type="project" value="TreeGrafter"/>
</dbReference>
<organism evidence="2 3">
    <name type="scientific">Umezawaea endophytica</name>
    <dbReference type="NCBI Taxonomy" id="1654476"/>
    <lineage>
        <taxon>Bacteria</taxon>
        <taxon>Bacillati</taxon>
        <taxon>Actinomycetota</taxon>
        <taxon>Actinomycetes</taxon>
        <taxon>Pseudonocardiales</taxon>
        <taxon>Pseudonocardiaceae</taxon>
        <taxon>Umezawaea</taxon>
    </lineage>
</organism>
<dbReference type="InterPro" id="IPR027417">
    <property type="entry name" value="P-loop_NTPase"/>
</dbReference>
<evidence type="ECO:0000313" key="2">
    <source>
        <dbReference type="EMBL" id="MCS7484230.1"/>
    </source>
</evidence>
<dbReference type="GO" id="GO:0005829">
    <property type="term" value="C:cytosol"/>
    <property type="evidence" value="ECO:0007669"/>
    <property type="project" value="TreeGrafter"/>
</dbReference>
<dbReference type="PANTHER" id="PTHR43384:SF11">
    <property type="entry name" value="SEPTUM SITE DETERMINING PROTEIN"/>
    <property type="match status" value="1"/>
</dbReference>
<comment type="caution">
    <text evidence="2">The sequence shown here is derived from an EMBL/GenBank/DDBJ whole genome shotgun (WGS) entry which is preliminary data.</text>
</comment>
<reference evidence="2" key="1">
    <citation type="submission" date="2022-08" db="EMBL/GenBank/DDBJ databases">
        <authorList>
            <person name="Tistechok S."/>
            <person name="Samborskyy M."/>
            <person name="Roman I."/>
        </authorList>
    </citation>
    <scope>NUCLEOTIDE SEQUENCE</scope>
    <source>
        <strain evidence="2">DSM 103496</strain>
    </source>
</reference>
<dbReference type="EMBL" id="JANYMP010000043">
    <property type="protein sequence ID" value="MCS7484230.1"/>
    <property type="molecule type" value="Genomic_DNA"/>
</dbReference>
<feature type="domain" description="Rv3660c-like CheY-like N-terminal" evidence="1">
    <location>
        <begin position="10"/>
        <end position="116"/>
    </location>
</feature>
<dbReference type="Proteomes" id="UP001141259">
    <property type="component" value="Unassembled WGS sequence"/>
</dbReference>
<dbReference type="Pfam" id="PF06564">
    <property type="entry name" value="CBP_BcsQ"/>
    <property type="match status" value="1"/>
</dbReference>
<dbReference type="RefSeq" id="WP_259629679.1">
    <property type="nucleotide sequence ID" value="NZ_JANYMP010000043.1"/>
</dbReference>
<protein>
    <submittedName>
        <fullName evidence="2">CpaE-like family protein</fullName>
    </submittedName>
</protein>
<gene>
    <name evidence="2" type="ORF">NZH93_46000</name>
</gene>
<dbReference type="InterPro" id="IPR017746">
    <property type="entry name" value="Cellulose_synthase_operon_BcsQ"/>
</dbReference>
<dbReference type="NCBIfam" id="TIGR03815">
    <property type="entry name" value="CpaE_hom_Actino"/>
    <property type="match status" value="1"/>
</dbReference>
<dbReference type="GO" id="GO:0009898">
    <property type="term" value="C:cytoplasmic side of plasma membrane"/>
    <property type="evidence" value="ECO:0007669"/>
    <property type="project" value="TreeGrafter"/>
</dbReference>
<evidence type="ECO:0000313" key="3">
    <source>
        <dbReference type="Proteomes" id="UP001141259"/>
    </source>
</evidence>
<dbReference type="GO" id="GO:0016887">
    <property type="term" value="F:ATP hydrolysis activity"/>
    <property type="evidence" value="ECO:0007669"/>
    <property type="project" value="TreeGrafter"/>
</dbReference>
<dbReference type="AlphaFoldDB" id="A0A9X3ALC8"/>
<dbReference type="GO" id="GO:0051782">
    <property type="term" value="P:negative regulation of cell division"/>
    <property type="evidence" value="ECO:0007669"/>
    <property type="project" value="TreeGrafter"/>
</dbReference>
<dbReference type="InterPro" id="IPR050625">
    <property type="entry name" value="ParA/MinD_ATPase"/>
</dbReference>
<dbReference type="Gene3D" id="3.40.50.300">
    <property type="entry name" value="P-loop containing nucleotide triphosphate hydrolases"/>
    <property type="match status" value="1"/>
</dbReference>